<evidence type="ECO:0000313" key="2">
    <source>
        <dbReference type="Proteomes" id="UP000016936"/>
    </source>
</evidence>
<dbReference type="OrthoDB" id="3686375at2759"/>
<dbReference type="Proteomes" id="UP000016936">
    <property type="component" value="Unassembled WGS sequence"/>
</dbReference>
<dbReference type="HOGENOM" id="CLU_3147104_0_0_1"/>
<dbReference type="AlphaFoldDB" id="M2UVN5"/>
<organism evidence="1 2">
    <name type="scientific">Cochliobolus heterostrophus (strain C5 / ATCC 48332 / race O)</name>
    <name type="common">Southern corn leaf blight fungus</name>
    <name type="synonym">Bipolaris maydis</name>
    <dbReference type="NCBI Taxonomy" id="701091"/>
    <lineage>
        <taxon>Eukaryota</taxon>
        <taxon>Fungi</taxon>
        <taxon>Dikarya</taxon>
        <taxon>Ascomycota</taxon>
        <taxon>Pezizomycotina</taxon>
        <taxon>Dothideomycetes</taxon>
        <taxon>Pleosporomycetidae</taxon>
        <taxon>Pleosporales</taxon>
        <taxon>Pleosporineae</taxon>
        <taxon>Pleosporaceae</taxon>
        <taxon>Bipolaris</taxon>
    </lineage>
</organism>
<evidence type="ECO:0000313" key="1">
    <source>
        <dbReference type="EMBL" id="EMD91857.1"/>
    </source>
</evidence>
<reference evidence="2" key="2">
    <citation type="journal article" date="2013" name="PLoS Genet.">
        <title>Comparative genome structure, secondary metabolite, and effector coding capacity across Cochliobolus pathogens.</title>
        <authorList>
            <person name="Condon B.J."/>
            <person name="Leng Y."/>
            <person name="Wu D."/>
            <person name="Bushley K.E."/>
            <person name="Ohm R.A."/>
            <person name="Otillar R."/>
            <person name="Martin J."/>
            <person name="Schackwitz W."/>
            <person name="Grimwood J."/>
            <person name="MohdZainudin N."/>
            <person name="Xue C."/>
            <person name="Wang R."/>
            <person name="Manning V.A."/>
            <person name="Dhillon B."/>
            <person name="Tu Z.J."/>
            <person name="Steffenson B.J."/>
            <person name="Salamov A."/>
            <person name="Sun H."/>
            <person name="Lowry S."/>
            <person name="LaButti K."/>
            <person name="Han J."/>
            <person name="Copeland A."/>
            <person name="Lindquist E."/>
            <person name="Barry K."/>
            <person name="Schmutz J."/>
            <person name="Baker S.E."/>
            <person name="Ciuffetti L.M."/>
            <person name="Grigoriev I.V."/>
            <person name="Zhong S."/>
            <person name="Turgeon B.G."/>
        </authorList>
    </citation>
    <scope>NUCLEOTIDE SEQUENCE [LARGE SCALE GENOMIC DNA]</scope>
    <source>
        <strain evidence="2">C5 / ATCC 48332 / race O</strain>
    </source>
</reference>
<proteinExistence type="predicted"/>
<feature type="non-terminal residue" evidence="1">
    <location>
        <position position="1"/>
    </location>
</feature>
<accession>M2UVN5</accession>
<sequence length="56" mass="5905">MSDVNAGATLDTGRIEAVADTAFDVSLLVMGTVALSKSRCTGYSSRHMEGLVRPFV</sequence>
<keyword evidence="2" id="KW-1185">Reference proteome</keyword>
<name>M2UVN5_COCH5</name>
<protein>
    <submittedName>
        <fullName evidence="1">Uncharacterized protein</fullName>
    </submittedName>
</protein>
<reference evidence="1 2" key="1">
    <citation type="journal article" date="2012" name="PLoS Pathog.">
        <title>Diverse lifestyles and strategies of plant pathogenesis encoded in the genomes of eighteen Dothideomycetes fungi.</title>
        <authorList>
            <person name="Ohm R.A."/>
            <person name="Feau N."/>
            <person name="Henrissat B."/>
            <person name="Schoch C.L."/>
            <person name="Horwitz B.A."/>
            <person name="Barry K.W."/>
            <person name="Condon B.J."/>
            <person name="Copeland A.C."/>
            <person name="Dhillon B."/>
            <person name="Glaser F."/>
            <person name="Hesse C.N."/>
            <person name="Kosti I."/>
            <person name="LaButti K."/>
            <person name="Lindquist E.A."/>
            <person name="Lucas S."/>
            <person name="Salamov A.A."/>
            <person name="Bradshaw R.E."/>
            <person name="Ciuffetti L."/>
            <person name="Hamelin R.C."/>
            <person name="Kema G.H.J."/>
            <person name="Lawrence C."/>
            <person name="Scott J.A."/>
            <person name="Spatafora J.W."/>
            <person name="Turgeon B.G."/>
            <person name="de Wit P.J.G.M."/>
            <person name="Zhong S."/>
            <person name="Goodwin S.B."/>
            <person name="Grigoriev I.V."/>
        </authorList>
    </citation>
    <scope>NUCLEOTIDE SEQUENCE [LARGE SCALE GENOMIC DNA]</scope>
    <source>
        <strain evidence="2">C5 / ATCC 48332 / race O</strain>
    </source>
</reference>
<gene>
    <name evidence="1" type="ORF">COCHEDRAFT_1020926</name>
</gene>
<dbReference type="EMBL" id="KB445575">
    <property type="protein sequence ID" value="EMD91857.1"/>
    <property type="molecule type" value="Genomic_DNA"/>
</dbReference>